<feature type="compositionally biased region" description="Basic and acidic residues" evidence="1">
    <location>
        <begin position="138"/>
        <end position="153"/>
    </location>
</feature>
<dbReference type="InterPro" id="IPR050817">
    <property type="entry name" value="DjlA_DnaK_co-chaperone"/>
</dbReference>
<feature type="compositionally biased region" description="Polar residues" evidence="1">
    <location>
        <begin position="154"/>
        <end position="175"/>
    </location>
</feature>
<gene>
    <name evidence="3" type="ORF">CTEN210_10170</name>
</gene>
<dbReference type="SUPFAM" id="SSF46565">
    <property type="entry name" value="Chaperone J-domain"/>
    <property type="match status" value="1"/>
</dbReference>
<dbReference type="InterPro" id="IPR036869">
    <property type="entry name" value="J_dom_sf"/>
</dbReference>
<evidence type="ECO:0000256" key="1">
    <source>
        <dbReference type="SAM" id="MobiDB-lite"/>
    </source>
</evidence>
<dbReference type="PROSITE" id="PS50076">
    <property type="entry name" value="DNAJ_2"/>
    <property type="match status" value="1"/>
</dbReference>
<dbReference type="PRINTS" id="PR00625">
    <property type="entry name" value="JDOMAIN"/>
</dbReference>
<evidence type="ECO:0000313" key="3">
    <source>
        <dbReference type="EMBL" id="GFH53694.1"/>
    </source>
</evidence>
<feature type="region of interest" description="Disordered" evidence="1">
    <location>
        <begin position="268"/>
        <end position="292"/>
    </location>
</feature>
<dbReference type="Pfam" id="PF00226">
    <property type="entry name" value="DnaJ"/>
    <property type="match status" value="1"/>
</dbReference>
<evidence type="ECO:0000259" key="2">
    <source>
        <dbReference type="PROSITE" id="PS50076"/>
    </source>
</evidence>
<proteinExistence type="predicted"/>
<feature type="domain" description="J" evidence="2">
    <location>
        <begin position="12"/>
        <end position="79"/>
    </location>
</feature>
<sequence>MYTTHMNFDGENLYSLFGVSKDASGNEIRKAYLNLIRKIHPDKQNGANQEAAHEKAAQLNNVYEVLKDVKKRAAYDAFILRQQTYGKNTANSSSAQNGPRTRSSTKAAREQEEANRNARKHHANQDSYSRKQSSTRPSGDENQRKHNSSERPHSNSTKSNFYTSGNTNSAHQGRYSSSSKHSTYGSSANSKYGNNVPPPRQSSYSSQSQSNTRSDSGQYSQSRNSGSSSRTSGSSSRSKIYGVCKNGLPCKRCMKQGGFCYQHANQQHSNGRQSENSNPNCNYSSNSTSGRGYKKQNIGICKSTGQPCKRCLKQGAFCFQHLSQAQGRSGSNKSNHSHAYSDKVYGVTLNGAPCKRCLKQGGFCYQHKNQQKAW</sequence>
<dbReference type="AlphaFoldDB" id="A0AAD3CXF9"/>
<dbReference type="EMBL" id="BLLK01000047">
    <property type="protein sequence ID" value="GFH53694.1"/>
    <property type="molecule type" value="Genomic_DNA"/>
</dbReference>
<keyword evidence="4" id="KW-1185">Reference proteome</keyword>
<feature type="compositionally biased region" description="Polar residues" evidence="1">
    <location>
        <begin position="88"/>
        <end position="106"/>
    </location>
</feature>
<dbReference type="PANTHER" id="PTHR24074">
    <property type="entry name" value="CO-CHAPERONE PROTEIN DJLA"/>
    <property type="match status" value="1"/>
</dbReference>
<feature type="compositionally biased region" description="Low complexity" evidence="1">
    <location>
        <begin position="274"/>
        <end position="289"/>
    </location>
</feature>
<name>A0AAD3CXF9_9STRA</name>
<dbReference type="CDD" id="cd06257">
    <property type="entry name" value="DnaJ"/>
    <property type="match status" value="1"/>
</dbReference>
<organism evidence="3 4">
    <name type="scientific">Chaetoceros tenuissimus</name>
    <dbReference type="NCBI Taxonomy" id="426638"/>
    <lineage>
        <taxon>Eukaryota</taxon>
        <taxon>Sar</taxon>
        <taxon>Stramenopiles</taxon>
        <taxon>Ochrophyta</taxon>
        <taxon>Bacillariophyta</taxon>
        <taxon>Coscinodiscophyceae</taxon>
        <taxon>Chaetocerotophycidae</taxon>
        <taxon>Chaetocerotales</taxon>
        <taxon>Chaetocerotaceae</taxon>
        <taxon>Chaetoceros</taxon>
    </lineage>
</organism>
<evidence type="ECO:0000313" key="4">
    <source>
        <dbReference type="Proteomes" id="UP001054902"/>
    </source>
</evidence>
<protein>
    <recommendedName>
        <fullName evidence="2">J domain-containing protein</fullName>
    </recommendedName>
</protein>
<dbReference type="Gene3D" id="1.10.287.110">
    <property type="entry name" value="DnaJ domain"/>
    <property type="match status" value="1"/>
</dbReference>
<feature type="compositionally biased region" description="Basic and acidic residues" evidence="1">
    <location>
        <begin position="107"/>
        <end position="116"/>
    </location>
</feature>
<comment type="caution">
    <text evidence="3">The sequence shown here is derived from an EMBL/GenBank/DDBJ whole genome shotgun (WGS) entry which is preliminary data.</text>
</comment>
<accession>A0AAD3CXF9</accession>
<dbReference type="Proteomes" id="UP001054902">
    <property type="component" value="Unassembled WGS sequence"/>
</dbReference>
<feature type="region of interest" description="Disordered" evidence="1">
    <location>
        <begin position="88"/>
        <end position="239"/>
    </location>
</feature>
<feature type="compositionally biased region" description="Low complexity" evidence="1">
    <location>
        <begin position="201"/>
        <end position="238"/>
    </location>
</feature>
<feature type="compositionally biased region" description="Low complexity" evidence="1">
    <location>
        <begin position="176"/>
        <end position="187"/>
    </location>
</feature>
<dbReference type="SMART" id="SM00271">
    <property type="entry name" value="DnaJ"/>
    <property type="match status" value="1"/>
</dbReference>
<reference evidence="3 4" key="1">
    <citation type="journal article" date="2021" name="Sci. Rep.">
        <title>The genome of the diatom Chaetoceros tenuissimus carries an ancient integrated fragment of an extant virus.</title>
        <authorList>
            <person name="Hongo Y."/>
            <person name="Kimura K."/>
            <person name="Takaki Y."/>
            <person name="Yoshida Y."/>
            <person name="Baba S."/>
            <person name="Kobayashi G."/>
            <person name="Nagasaki K."/>
            <person name="Hano T."/>
            <person name="Tomaru Y."/>
        </authorList>
    </citation>
    <scope>NUCLEOTIDE SEQUENCE [LARGE SCALE GENOMIC DNA]</scope>
    <source>
        <strain evidence="3 4">NIES-3715</strain>
    </source>
</reference>
<dbReference type="InterPro" id="IPR001623">
    <property type="entry name" value="DnaJ_domain"/>
</dbReference>
<feature type="compositionally biased region" description="Polar residues" evidence="1">
    <location>
        <begin position="125"/>
        <end position="137"/>
    </location>
</feature>